<gene>
    <name evidence="1" type="ORF">OTI717_LOCUS40766</name>
</gene>
<dbReference type="Proteomes" id="UP000663823">
    <property type="component" value="Unassembled WGS sequence"/>
</dbReference>
<name>A0A820FEU3_9BILA</name>
<sequence>MIKCDELKSKLTLFGSSLSSTSTGRNIITNGA</sequence>
<accession>A0A820FEU3</accession>
<proteinExistence type="predicted"/>
<protein>
    <submittedName>
        <fullName evidence="1">Uncharacterized protein</fullName>
    </submittedName>
</protein>
<dbReference type="AlphaFoldDB" id="A0A820FEU3"/>
<organism evidence="1 2">
    <name type="scientific">Rotaria sordida</name>
    <dbReference type="NCBI Taxonomy" id="392033"/>
    <lineage>
        <taxon>Eukaryota</taxon>
        <taxon>Metazoa</taxon>
        <taxon>Spiralia</taxon>
        <taxon>Gnathifera</taxon>
        <taxon>Rotifera</taxon>
        <taxon>Eurotatoria</taxon>
        <taxon>Bdelloidea</taxon>
        <taxon>Philodinida</taxon>
        <taxon>Philodinidae</taxon>
        <taxon>Rotaria</taxon>
    </lineage>
</organism>
<dbReference type="EMBL" id="CAJOAX010035121">
    <property type="protein sequence ID" value="CAF4261028.1"/>
    <property type="molecule type" value="Genomic_DNA"/>
</dbReference>
<evidence type="ECO:0000313" key="1">
    <source>
        <dbReference type="EMBL" id="CAF4261028.1"/>
    </source>
</evidence>
<feature type="non-terminal residue" evidence="1">
    <location>
        <position position="32"/>
    </location>
</feature>
<comment type="caution">
    <text evidence="1">The sequence shown here is derived from an EMBL/GenBank/DDBJ whole genome shotgun (WGS) entry which is preliminary data.</text>
</comment>
<evidence type="ECO:0000313" key="2">
    <source>
        <dbReference type="Proteomes" id="UP000663823"/>
    </source>
</evidence>
<reference evidence="1" key="1">
    <citation type="submission" date="2021-02" db="EMBL/GenBank/DDBJ databases">
        <authorList>
            <person name="Nowell W R."/>
        </authorList>
    </citation>
    <scope>NUCLEOTIDE SEQUENCE</scope>
</reference>